<dbReference type="InterPro" id="IPR036361">
    <property type="entry name" value="SAP_dom_sf"/>
</dbReference>
<sequence>MDGSQQLNSELLSRLLVTQLKDVCRLLELKVGGTKAVLAGRIEDYVEHLKEKGDIEKLNFVRAQVDRLLNTNRMNSSTTPLPNQGSINRVRINYNNGYNRESNKETKSGGSYPSNCHPSYSPYSTPIYRNLPPPSPSLGTPLNYNHNHHPNPYAFYPSNDKTSSSSLSTNNGGRSGTQPQQIIKLPSNLPSNYFQNIIFKNSPFYEVVERITPGKICHASNDKYRICVDFLLTHSHLNKINSKYNENSGKYQVRFFSCAAPETTHYMSRSPHVALVEFPTMCELYINGNQLQTSLRGLKNKPGTVQPRDITSFCNTIVKNTNKIEFVYANTLKPYIVMVQIVKSISVASIVEGIKRNRLITKEAVLQKLQKEAEDSDLVATSSVISLKDPLCHLRINTPCRSVNCSHIQCFDIVYYFQMNEQTPTWTCPVCNNILDSWEEIALDGYFADILDKVPPDQETIVIEANGRWELTSTPEPITKIPQLTNTIDNNPEIYIIDDSDEETINAPVTLPSNKENSKPIVIDLTLDSEDESEVDELDSEESVNNYIPPSPTNPQPLYQINPETQSSPTYYDYHDINNKNSNDSGVGTTPQTSSLASPELLGQYFSIEIKMALNWALVAGDAKNPLPVPLPEEEFFLSKKKVSLVLEFGS</sequence>
<keyword evidence="9" id="KW-0539">Nucleus</keyword>
<feature type="domain" description="SAP" evidence="12">
    <location>
        <begin position="12"/>
        <end position="46"/>
    </location>
</feature>
<evidence type="ECO:0000256" key="3">
    <source>
        <dbReference type="ARBA" id="ARBA00005383"/>
    </source>
</evidence>
<organism evidence="15 16">
    <name type="scientific">Ambispora leptoticha</name>
    <dbReference type="NCBI Taxonomy" id="144679"/>
    <lineage>
        <taxon>Eukaryota</taxon>
        <taxon>Fungi</taxon>
        <taxon>Fungi incertae sedis</taxon>
        <taxon>Mucoromycota</taxon>
        <taxon>Glomeromycotina</taxon>
        <taxon>Glomeromycetes</taxon>
        <taxon>Archaeosporales</taxon>
        <taxon>Ambisporaceae</taxon>
        <taxon>Ambispora</taxon>
    </lineage>
</organism>
<keyword evidence="16" id="KW-1185">Reference proteome</keyword>
<evidence type="ECO:0000256" key="11">
    <source>
        <dbReference type="SAM" id="MobiDB-lite"/>
    </source>
</evidence>
<feature type="domain" description="SP-RING-type" evidence="13">
    <location>
        <begin position="374"/>
        <end position="456"/>
    </location>
</feature>
<dbReference type="SUPFAM" id="SSF68906">
    <property type="entry name" value="SAP domain"/>
    <property type="match status" value="1"/>
</dbReference>
<gene>
    <name evidence="15" type="ORF">ALEPTO_LOCUS8690</name>
</gene>
<evidence type="ECO:0000256" key="2">
    <source>
        <dbReference type="ARBA" id="ARBA00004718"/>
    </source>
</evidence>
<dbReference type="InterPro" id="IPR023321">
    <property type="entry name" value="PINIT"/>
</dbReference>
<feature type="non-terminal residue" evidence="15">
    <location>
        <position position="651"/>
    </location>
</feature>
<evidence type="ECO:0000259" key="12">
    <source>
        <dbReference type="PROSITE" id="PS50800"/>
    </source>
</evidence>
<evidence type="ECO:0000256" key="10">
    <source>
        <dbReference type="PROSITE-ProRule" id="PRU00452"/>
    </source>
</evidence>
<comment type="similarity">
    <text evidence="3">Belongs to the PIAS family.</text>
</comment>
<dbReference type="PANTHER" id="PTHR10782:SF4">
    <property type="entry name" value="TONALLI, ISOFORM E"/>
    <property type="match status" value="1"/>
</dbReference>
<keyword evidence="7" id="KW-0833">Ubl conjugation pathway</keyword>
<keyword evidence="8" id="KW-0862">Zinc</keyword>
<dbReference type="Gene3D" id="1.10.720.30">
    <property type="entry name" value="SAP domain"/>
    <property type="match status" value="1"/>
</dbReference>
<evidence type="ECO:0000256" key="4">
    <source>
        <dbReference type="ARBA" id="ARBA00022679"/>
    </source>
</evidence>
<dbReference type="Proteomes" id="UP000789508">
    <property type="component" value="Unassembled WGS sequence"/>
</dbReference>
<dbReference type="InterPro" id="IPR003034">
    <property type="entry name" value="SAP_dom"/>
</dbReference>
<dbReference type="InterPro" id="IPR038654">
    <property type="entry name" value="PINIT_sf"/>
</dbReference>
<feature type="compositionally biased region" description="Polar residues" evidence="11">
    <location>
        <begin position="556"/>
        <end position="570"/>
    </location>
</feature>
<accession>A0A9N9GJ34</accession>
<feature type="domain" description="PINIT" evidence="14">
    <location>
        <begin position="186"/>
        <end position="345"/>
    </location>
</feature>
<comment type="pathway">
    <text evidence="2">Protein modification; protein sumoylation.</text>
</comment>
<evidence type="ECO:0000256" key="8">
    <source>
        <dbReference type="ARBA" id="ARBA00022833"/>
    </source>
</evidence>
<dbReference type="PROSITE" id="PS51044">
    <property type="entry name" value="ZF_SP_RING"/>
    <property type="match status" value="1"/>
</dbReference>
<dbReference type="InterPro" id="IPR013083">
    <property type="entry name" value="Znf_RING/FYVE/PHD"/>
</dbReference>
<dbReference type="SMART" id="SM00513">
    <property type="entry name" value="SAP"/>
    <property type="match status" value="1"/>
</dbReference>
<evidence type="ECO:0000259" key="14">
    <source>
        <dbReference type="PROSITE" id="PS51466"/>
    </source>
</evidence>
<name>A0A9N9GJ34_9GLOM</name>
<protein>
    <submittedName>
        <fullName evidence="15">2755_t:CDS:1</fullName>
    </submittedName>
</protein>
<dbReference type="PROSITE" id="PS50800">
    <property type="entry name" value="SAP"/>
    <property type="match status" value="1"/>
</dbReference>
<keyword evidence="5" id="KW-0479">Metal-binding</keyword>
<evidence type="ECO:0000256" key="9">
    <source>
        <dbReference type="ARBA" id="ARBA00023242"/>
    </source>
</evidence>
<evidence type="ECO:0000256" key="6">
    <source>
        <dbReference type="ARBA" id="ARBA00022771"/>
    </source>
</evidence>
<dbReference type="InterPro" id="IPR004181">
    <property type="entry name" value="Znf_MIZ"/>
</dbReference>
<dbReference type="EMBL" id="CAJVPS010005330">
    <property type="protein sequence ID" value="CAG8614096.1"/>
    <property type="molecule type" value="Genomic_DNA"/>
</dbReference>
<comment type="caution">
    <text evidence="15">The sequence shown here is derived from an EMBL/GenBank/DDBJ whole genome shotgun (WGS) entry which is preliminary data.</text>
</comment>
<keyword evidence="4" id="KW-0808">Transferase</keyword>
<dbReference type="GO" id="GO:0000785">
    <property type="term" value="C:chromatin"/>
    <property type="evidence" value="ECO:0007669"/>
    <property type="project" value="TreeGrafter"/>
</dbReference>
<dbReference type="PANTHER" id="PTHR10782">
    <property type="entry name" value="ZINC FINGER MIZ DOMAIN-CONTAINING PROTEIN"/>
    <property type="match status" value="1"/>
</dbReference>
<proteinExistence type="inferred from homology"/>
<feature type="compositionally biased region" description="Polar residues" evidence="11">
    <location>
        <begin position="579"/>
        <end position="594"/>
    </location>
</feature>
<dbReference type="Gene3D" id="2.60.120.780">
    <property type="entry name" value="PINIT domain"/>
    <property type="match status" value="1"/>
</dbReference>
<reference evidence="15" key="1">
    <citation type="submission" date="2021-06" db="EMBL/GenBank/DDBJ databases">
        <authorList>
            <person name="Kallberg Y."/>
            <person name="Tangrot J."/>
            <person name="Rosling A."/>
        </authorList>
    </citation>
    <scope>NUCLEOTIDE SEQUENCE</scope>
    <source>
        <strain evidence="15">FL130A</strain>
    </source>
</reference>
<feature type="compositionally biased region" description="Acidic residues" evidence="11">
    <location>
        <begin position="527"/>
        <end position="542"/>
    </location>
</feature>
<feature type="region of interest" description="Disordered" evidence="11">
    <location>
        <begin position="97"/>
        <end position="116"/>
    </location>
</feature>
<comment type="subcellular location">
    <subcellularLocation>
        <location evidence="1">Nucleus</location>
    </subcellularLocation>
</comment>
<keyword evidence="6 10" id="KW-0863">Zinc-finger</keyword>
<dbReference type="AlphaFoldDB" id="A0A9N9GJ34"/>
<dbReference type="GO" id="GO:0005634">
    <property type="term" value="C:nucleus"/>
    <property type="evidence" value="ECO:0007669"/>
    <property type="project" value="UniProtKB-SubCell"/>
</dbReference>
<dbReference type="GO" id="GO:0008270">
    <property type="term" value="F:zinc ion binding"/>
    <property type="evidence" value="ECO:0007669"/>
    <property type="project" value="UniProtKB-KW"/>
</dbReference>
<dbReference type="Pfam" id="PF14324">
    <property type="entry name" value="PINIT"/>
    <property type="match status" value="1"/>
</dbReference>
<dbReference type="PROSITE" id="PS51466">
    <property type="entry name" value="PINIT"/>
    <property type="match status" value="1"/>
</dbReference>
<evidence type="ECO:0000313" key="15">
    <source>
        <dbReference type="EMBL" id="CAG8614096.1"/>
    </source>
</evidence>
<evidence type="ECO:0000256" key="7">
    <source>
        <dbReference type="ARBA" id="ARBA00022786"/>
    </source>
</evidence>
<feature type="region of interest" description="Disordered" evidence="11">
    <location>
        <begin position="527"/>
        <end position="594"/>
    </location>
</feature>
<feature type="compositionally biased region" description="Low complexity" evidence="11">
    <location>
        <begin position="150"/>
        <end position="172"/>
    </location>
</feature>
<evidence type="ECO:0000313" key="16">
    <source>
        <dbReference type="Proteomes" id="UP000789508"/>
    </source>
</evidence>
<feature type="region of interest" description="Disordered" evidence="11">
    <location>
        <begin position="125"/>
        <end position="182"/>
    </location>
</feature>
<dbReference type="Pfam" id="PF02891">
    <property type="entry name" value="zf-MIZ"/>
    <property type="match status" value="1"/>
</dbReference>
<evidence type="ECO:0000259" key="13">
    <source>
        <dbReference type="PROSITE" id="PS51044"/>
    </source>
</evidence>
<dbReference type="OrthoDB" id="28127at2759"/>
<dbReference type="Gene3D" id="3.30.40.10">
    <property type="entry name" value="Zinc/RING finger domain, C3HC4 (zinc finger)"/>
    <property type="match status" value="1"/>
</dbReference>
<dbReference type="GO" id="GO:0061665">
    <property type="term" value="F:SUMO ligase activity"/>
    <property type="evidence" value="ECO:0007669"/>
    <property type="project" value="TreeGrafter"/>
</dbReference>
<evidence type="ECO:0000256" key="5">
    <source>
        <dbReference type="ARBA" id="ARBA00022723"/>
    </source>
</evidence>
<evidence type="ECO:0000256" key="1">
    <source>
        <dbReference type="ARBA" id="ARBA00004123"/>
    </source>
</evidence>
<dbReference type="GO" id="GO:0016925">
    <property type="term" value="P:protein sumoylation"/>
    <property type="evidence" value="ECO:0007669"/>
    <property type="project" value="TreeGrafter"/>
</dbReference>